<protein>
    <recommendedName>
        <fullName evidence="3">PH domain-containing protein</fullName>
    </recommendedName>
</protein>
<dbReference type="RefSeq" id="WP_338566289.1">
    <property type="nucleotide sequence ID" value="NZ_CP146240.1"/>
</dbReference>
<proteinExistence type="predicted"/>
<keyword evidence="2" id="KW-1185">Reference proteome</keyword>
<dbReference type="Proteomes" id="UP001377573">
    <property type="component" value="Chromosome"/>
</dbReference>
<evidence type="ECO:0008006" key="3">
    <source>
        <dbReference type="Google" id="ProtNLM"/>
    </source>
</evidence>
<sequence>MKGIVVTVISALIGAALLTVLLVLGVPAAFAVAWTLLLLAVVAATRQVFVDEAVVWPPEAPRPESRGSDVSRMAWAINTRTGVAGHVVVRRVQGVVRRRLAHRGLDLDDPDDHPRIDAMLGDGVRASLHARDVQRADIERVLDALDRIPTDTEETS</sequence>
<organism evidence="1 2">
    <name type="scientific">Microbacterium paraoxydans</name>
    <dbReference type="NCBI Taxonomy" id="199592"/>
    <lineage>
        <taxon>Bacteria</taxon>
        <taxon>Bacillati</taxon>
        <taxon>Actinomycetota</taxon>
        <taxon>Actinomycetes</taxon>
        <taxon>Micrococcales</taxon>
        <taxon>Microbacteriaceae</taxon>
        <taxon>Microbacterium</taxon>
    </lineage>
</organism>
<accession>A0ABZ2HT86</accession>
<dbReference type="EMBL" id="CP146240">
    <property type="protein sequence ID" value="WWS84578.1"/>
    <property type="molecule type" value="Genomic_DNA"/>
</dbReference>
<reference evidence="1 2" key="1">
    <citation type="submission" date="2024-02" db="EMBL/GenBank/DDBJ databases">
        <authorList>
            <person name="Alasadi S."/>
            <person name="Hussein S.A."/>
        </authorList>
    </citation>
    <scope>NUCLEOTIDE SEQUENCE [LARGE SCALE GENOMIC DNA]</scope>
    <source>
        <strain evidence="1 2">GJ_SRA_44_2022</strain>
    </source>
</reference>
<gene>
    <name evidence="1" type="ORF">V8Z62_15050</name>
</gene>
<name>A0ABZ2HT86_9MICO</name>
<evidence type="ECO:0000313" key="1">
    <source>
        <dbReference type="EMBL" id="WWS84578.1"/>
    </source>
</evidence>
<evidence type="ECO:0000313" key="2">
    <source>
        <dbReference type="Proteomes" id="UP001377573"/>
    </source>
</evidence>